<dbReference type="RefSeq" id="WP_092694721.1">
    <property type="nucleotide sequence ID" value="NZ_FOGU01000008.1"/>
</dbReference>
<dbReference type="Pfam" id="PF11150">
    <property type="entry name" value="DUF2927"/>
    <property type="match status" value="1"/>
</dbReference>
<keyword evidence="4" id="KW-1185">Reference proteome</keyword>
<organism evidence="3 4">
    <name type="scientific">Tranquillimonas rosea</name>
    <dbReference type="NCBI Taxonomy" id="641238"/>
    <lineage>
        <taxon>Bacteria</taxon>
        <taxon>Pseudomonadati</taxon>
        <taxon>Pseudomonadota</taxon>
        <taxon>Alphaproteobacteria</taxon>
        <taxon>Rhodobacterales</taxon>
        <taxon>Roseobacteraceae</taxon>
        <taxon>Tranquillimonas</taxon>
    </lineage>
</organism>
<evidence type="ECO:0000256" key="2">
    <source>
        <dbReference type="SAM" id="SignalP"/>
    </source>
</evidence>
<dbReference type="STRING" id="641238.SAMN04490244_10899"/>
<dbReference type="InterPro" id="IPR021323">
    <property type="entry name" value="DUF2927"/>
</dbReference>
<evidence type="ECO:0008006" key="5">
    <source>
        <dbReference type="Google" id="ProtNLM"/>
    </source>
</evidence>
<feature type="region of interest" description="Disordered" evidence="1">
    <location>
        <begin position="21"/>
        <end position="52"/>
    </location>
</feature>
<feature type="chain" id="PRO_5011440566" description="DUF2927 domain-containing protein" evidence="2">
    <location>
        <begin position="18"/>
        <end position="316"/>
    </location>
</feature>
<gene>
    <name evidence="3" type="ORF">SAMN04490244_10899</name>
</gene>
<evidence type="ECO:0000313" key="3">
    <source>
        <dbReference type="EMBL" id="SES25132.1"/>
    </source>
</evidence>
<name>A0A1H9VU56_9RHOB</name>
<accession>A0A1H9VU56</accession>
<sequence>MALATRFALLATLAACAQTAPVDPVPRPAARPERPPAPEPPAPEPERSRTQDPELVSYYDGVQRSLVAQGLLRTDGGGPDTPYDVRQLVENFVRIALYEEYATVSGQIVARQTASQLHRWEMPIDMQIEIGEAVPPAKQTRDRNAIISYANRLSRVSGHPIRQVEADGNYHVFVVTEEERRALGPQLRTILPGISDAAIRTVTELPRTNYCLVFALDPANTGAYTRAVAIIRAEHPDLLRLSCIHEELAQGMGLSNDSPSARPSVFNDDEEFGLLTTHDEQLLKMLYDPRMRPGMGVEEAREVATEIAREILGTET</sequence>
<dbReference type="Proteomes" id="UP000198885">
    <property type="component" value="Unassembled WGS sequence"/>
</dbReference>
<keyword evidence="2" id="KW-0732">Signal</keyword>
<evidence type="ECO:0000313" key="4">
    <source>
        <dbReference type="Proteomes" id="UP000198885"/>
    </source>
</evidence>
<reference evidence="3 4" key="1">
    <citation type="submission" date="2016-10" db="EMBL/GenBank/DDBJ databases">
        <authorList>
            <person name="de Groot N.N."/>
        </authorList>
    </citation>
    <scope>NUCLEOTIDE SEQUENCE [LARGE SCALE GENOMIC DNA]</scope>
    <source>
        <strain evidence="3 4">DSM 23042</strain>
    </source>
</reference>
<feature type="signal peptide" evidence="2">
    <location>
        <begin position="1"/>
        <end position="17"/>
    </location>
</feature>
<evidence type="ECO:0000256" key="1">
    <source>
        <dbReference type="SAM" id="MobiDB-lite"/>
    </source>
</evidence>
<proteinExistence type="predicted"/>
<dbReference type="AlphaFoldDB" id="A0A1H9VU56"/>
<protein>
    <recommendedName>
        <fullName evidence="5">DUF2927 domain-containing protein</fullName>
    </recommendedName>
</protein>
<dbReference type="OrthoDB" id="3295600at2"/>
<dbReference type="EMBL" id="FOGU01000008">
    <property type="protein sequence ID" value="SES25132.1"/>
    <property type="molecule type" value="Genomic_DNA"/>
</dbReference>